<feature type="transmembrane region" description="Helical" evidence="7">
    <location>
        <begin position="179"/>
        <end position="196"/>
    </location>
</feature>
<feature type="transmembrane region" description="Helical" evidence="7">
    <location>
        <begin position="282"/>
        <end position="303"/>
    </location>
</feature>
<dbReference type="Gene3D" id="1.10.3720.10">
    <property type="entry name" value="MetI-like"/>
    <property type="match status" value="1"/>
</dbReference>
<dbReference type="InterPro" id="IPR050366">
    <property type="entry name" value="BP-dependent_transpt_permease"/>
</dbReference>
<proteinExistence type="inferred from homology"/>
<dbReference type="GO" id="GO:0005886">
    <property type="term" value="C:plasma membrane"/>
    <property type="evidence" value="ECO:0007669"/>
    <property type="project" value="UniProtKB-SubCell"/>
</dbReference>
<reference evidence="9 11" key="2">
    <citation type="journal article" date="2020" name="Int. J. Syst. Evol. Microbiol.">
        <title>Sulfuracidifex tepidarius gen. nov., sp. nov. and transfer of Sulfolobus metallicus Huber and Stetter 1992 to the genus Sulfuracidifex as Sulfuracidifex metallicus comb. nov.</title>
        <authorList>
            <person name="Itoh T."/>
            <person name="Miura T."/>
            <person name="Sakai H.D."/>
            <person name="Kato S."/>
            <person name="Ohkuma M."/>
            <person name="Takashina T."/>
        </authorList>
    </citation>
    <scope>NUCLEOTIDE SEQUENCE [LARGE SCALE GENOMIC DNA]</scope>
    <source>
        <strain evidence="9 11">IC-006</strain>
        <strain evidence="10">IC-007</strain>
    </source>
</reference>
<dbReference type="EMBL" id="AP018930">
    <property type="protein sequence ID" value="BBG26196.1"/>
    <property type="molecule type" value="Genomic_DNA"/>
</dbReference>
<accession>A0A510E134</accession>
<evidence type="ECO:0000259" key="8">
    <source>
        <dbReference type="PROSITE" id="PS50928"/>
    </source>
</evidence>
<dbReference type="OrthoDB" id="312811at2157"/>
<dbReference type="Proteomes" id="UP000322983">
    <property type="component" value="Chromosome"/>
</dbReference>
<feature type="transmembrane region" description="Helical" evidence="7">
    <location>
        <begin position="153"/>
        <end position="173"/>
    </location>
</feature>
<protein>
    <recommendedName>
        <fullName evidence="8">ABC transmembrane type-1 domain-containing protein</fullName>
    </recommendedName>
</protein>
<dbReference type="RefSeq" id="WP_054846165.1">
    <property type="nucleotide sequence ID" value="NZ_AP018929.1"/>
</dbReference>
<dbReference type="STRING" id="1294262.GCA_001316085_02017"/>
<reference evidence="12" key="1">
    <citation type="submission" date="2018-09" db="EMBL/GenBank/DDBJ databases">
        <title>Complete Genome Sequencing of Sulfolobus sp. JCM 16834.</title>
        <authorList>
            <person name="Kato S."/>
            <person name="Itoh T."/>
            <person name="Ohkuma M."/>
        </authorList>
    </citation>
    <scope>NUCLEOTIDE SEQUENCE [LARGE SCALE GENOMIC DNA]</scope>
    <source>
        <strain evidence="12">IC-007</strain>
    </source>
</reference>
<dbReference type="Pfam" id="PF00528">
    <property type="entry name" value="BPD_transp_1"/>
    <property type="match status" value="1"/>
</dbReference>
<evidence type="ECO:0000313" key="11">
    <source>
        <dbReference type="Proteomes" id="UP000322983"/>
    </source>
</evidence>
<dbReference type="KEGG" id="step:IC006_0728"/>
<keyword evidence="6 7" id="KW-0472">Membrane</keyword>
<feature type="transmembrane region" description="Helical" evidence="7">
    <location>
        <begin position="235"/>
        <end position="262"/>
    </location>
</feature>
<evidence type="ECO:0000313" key="12">
    <source>
        <dbReference type="Proteomes" id="UP000325030"/>
    </source>
</evidence>
<feature type="transmembrane region" description="Helical" evidence="7">
    <location>
        <begin position="118"/>
        <end position="141"/>
    </location>
</feature>
<comment type="subcellular location">
    <subcellularLocation>
        <location evidence="1 7">Cell membrane</location>
        <topology evidence="1 7">Multi-pass membrane protein</topology>
    </subcellularLocation>
</comment>
<evidence type="ECO:0000256" key="4">
    <source>
        <dbReference type="ARBA" id="ARBA00022692"/>
    </source>
</evidence>
<evidence type="ECO:0000313" key="9">
    <source>
        <dbReference type="EMBL" id="BBG23444.1"/>
    </source>
</evidence>
<dbReference type="Proteomes" id="UP000325030">
    <property type="component" value="Chromosome"/>
</dbReference>
<evidence type="ECO:0000256" key="5">
    <source>
        <dbReference type="ARBA" id="ARBA00022989"/>
    </source>
</evidence>
<dbReference type="GeneID" id="41717117"/>
<dbReference type="SUPFAM" id="SSF161098">
    <property type="entry name" value="MetI-like"/>
    <property type="match status" value="1"/>
</dbReference>
<dbReference type="PANTHER" id="PTHR43386:SF1">
    <property type="entry name" value="D,D-DIPEPTIDE TRANSPORT SYSTEM PERMEASE PROTEIN DDPC-RELATED"/>
    <property type="match status" value="1"/>
</dbReference>
<keyword evidence="3" id="KW-1003">Cell membrane</keyword>
<keyword evidence="5 7" id="KW-1133">Transmembrane helix</keyword>
<evidence type="ECO:0000313" key="10">
    <source>
        <dbReference type="EMBL" id="BBG26196.1"/>
    </source>
</evidence>
<feature type="domain" description="ABC transmembrane type-1" evidence="8">
    <location>
        <begin position="118"/>
        <end position="303"/>
    </location>
</feature>
<evidence type="ECO:0000256" key="3">
    <source>
        <dbReference type="ARBA" id="ARBA00022475"/>
    </source>
</evidence>
<comment type="similarity">
    <text evidence="7">Belongs to the binding-protein-dependent transport system permease family.</text>
</comment>
<keyword evidence="2 7" id="KW-0813">Transport</keyword>
<keyword evidence="11" id="KW-1185">Reference proteome</keyword>
<dbReference type="EMBL" id="AP018929">
    <property type="protein sequence ID" value="BBG23444.1"/>
    <property type="molecule type" value="Genomic_DNA"/>
</dbReference>
<evidence type="ECO:0000256" key="6">
    <source>
        <dbReference type="ARBA" id="ARBA00023136"/>
    </source>
</evidence>
<keyword evidence="4 7" id="KW-0812">Transmembrane</keyword>
<dbReference type="PANTHER" id="PTHR43386">
    <property type="entry name" value="OLIGOPEPTIDE TRANSPORT SYSTEM PERMEASE PROTEIN APPC"/>
    <property type="match status" value="1"/>
</dbReference>
<feature type="transmembrane region" description="Helical" evidence="7">
    <location>
        <begin position="34"/>
        <end position="51"/>
    </location>
</feature>
<dbReference type="GO" id="GO:0055085">
    <property type="term" value="P:transmembrane transport"/>
    <property type="evidence" value="ECO:0007669"/>
    <property type="project" value="InterPro"/>
</dbReference>
<evidence type="ECO:0000256" key="1">
    <source>
        <dbReference type="ARBA" id="ARBA00004651"/>
    </source>
</evidence>
<dbReference type="CDD" id="cd06261">
    <property type="entry name" value="TM_PBP2"/>
    <property type="match status" value="1"/>
</dbReference>
<dbReference type="PROSITE" id="PS50928">
    <property type="entry name" value="ABC_TM1"/>
    <property type="match status" value="1"/>
</dbReference>
<dbReference type="AlphaFoldDB" id="A0A510DTG1"/>
<dbReference type="InterPro" id="IPR000515">
    <property type="entry name" value="MetI-like"/>
</dbReference>
<evidence type="ECO:0000256" key="2">
    <source>
        <dbReference type="ARBA" id="ARBA00022448"/>
    </source>
</evidence>
<sequence length="315" mass="34785">MTETANEKKRKEEAKEEPTSGVRFYLHAIRRDKLGFSGLIIVLFFFGWSILEGALQLIGGYIHREYLGWILLPSDPLKPSLSNAFHPPSLSSWTYLLGANAEGESILSRIFYAMPRDALVSVIVVLLAVVVGMLIGVIAGYVGGIVDDLLMRLTDAILAFPAIILVIAVAEILKGNFDAVIVGLSLVWWPTYARLFRAQTLKVKEMDYITAAKLYNVSKVKFFVKYLVLNTIDPIIAYSALDFGNVILAYSTLAFFGIGVTVNIPELGEMASDGLAGLPLYWWWPIFPSVAILLIVLGFVLLGDRLQDIIQGRLA</sequence>
<dbReference type="InterPro" id="IPR035906">
    <property type="entry name" value="MetI-like_sf"/>
</dbReference>
<organism evidence="9 11">
    <name type="scientific">Sulfuracidifex tepidarius</name>
    <dbReference type="NCBI Taxonomy" id="1294262"/>
    <lineage>
        <taxon>Archaea</taxon>
        <taxon>Thermoproteota</taxon>
        <taxon>Thermoprotei</taxon>
        <taxon>Sulfolobales</taxon>
        <taxon>Sulfolobaceae</taxon>
        <taxon>Sulfuracidifex</taxon>
    </lineage>
</organism>
<name>A0A510DTG1_9CREN</name>
<accession>A0A510DTG1</accession>
<gene>
    <name evidence="9" type="ORF">IC006_0728</name>
    <name evidence="10" type="ORF">IC007_0701</name>
</gene>
<evidence type="ECO:0000256" key="7">
    <source>
        <dbReference type="RuleBase" id="RU363032"/>
    </source>
</evidence>